<accession>A0A9W7Y0K1</accession>
<keyword evidence="7 11" id="KW-0479">Metal-binding</keyword>
<dbReference type="AlphaFoldDB" id="A0A9W7Y0K1"/>
<dbReference type="Gene3D" id="2.30.250.10">
    <property type="entry name" value="Aminopeptidase i, Domain 2"/>
    <property type="match status" value="1"/>
</dbReference>
<evidence type="ECO:0000256" key="9">
    <source>
        <dbReference type="ARBA" id="ARBA00022833"/>
    </source>
</evidence>
<comment type="cofactor">
    <cofactor evidence="2">
        <name>Zn(2+)</name>
        <dbReference type="ChEBI" id="CHEBI:29105"/>
    </cofactor>
</comment>
<dbReference type="GO" id="GO:0005737">
    <property type="term" value="C:cytoplasm"/>
    <property type="evidence" value="ECO:0007669"/>
    <property type="project" value="UniProtKB-ARBA"/>
</dbReference>
<dbReference type="OrthoDB" id="9880441at2759"/>
<dbReference type="GO" id="GO:0004177">
    <property type="term" value="F:aminopeptidase activity"/>
    <property type="evidence" value="ECO:0007669"/>
    <property type="project" value="UniProtKB-KW"/>
</dbReference>
<keyword evidence="13" id="KW-1185">Reference proteome</keyword>
<keyword evidence="6 11" id="KW-0645">Protease</keyword>
<dbReference type="PANTHER" id="PTHR28570">
    <property type="entry name" value="ASPARTYL AMINOPEPTIDASE"/>
    <property type="match status" value="1"/>
</dbReference>
<dbReference type="Pfam" id="PF02127">
    <property type="entry name" value="Peptidase_M18"/>
    <property type="match status" value="1"/>
</dbReference>
<organism evidence="12 13">
    <name type="scientific">Coemansia erecta</name>
    <dbReference type="NCBI Taxonomy" id="147472"/>
    <lineage>
        <taxon>Eukaryota</taxon>
        <taxon>Fungi</taxon>
        <taxon>Fungi incertae sedis</taxon>
        <taxon>Zoopagomycota</taxon>
        <taxon>Kickxellomycotina</taxon>
        <taxon>Kickxellomycetes</taxon>
        <taxon>Kickxellales</taxon>
        <taxon>Kickxellaceae</taxon>
        <taxon>Coemansia</taxon>
    </lineage>
</organism>
<keyword evidence="5 11" id="KW-0031">Aminopeptidase</keyword>
<dbReference type="FunFam" id="2.30.250.10:FF:000001">
    <property type="entry name" value="Aspartyl aminopeptidase 1"/>
    <property type="match status" value="1"/>
</dbReference>
<evidence type="ECO:0000256" key="8">
    <source>
        <dbReference type="ARBA" id="ARBA00022801"/>
    </source>
</evidence>
<keyword evidence="9 11" id="KW-0862">Zinc</keyword>
<dbReference type="SUPFAM" id="SSF53187">
    <property type="entry name" value="Zn-dependent exopeptidases"/>
    <property type="match status" value="1"/>
</dbReference>
<gene>
    <name evidence="12" type="ORF">LPJ53_003105</name>
</gene>
<keyword evidence="8 11" id="KW-0378">Hydrolase</keyword>
<evidence type="ECO:0000256" key="7">
    <source>
        <dbReference type="ARBA" id="ARBA00022723"/>
    </source>
</evidence>
<evidence type="ECO:0000256" key="11">
    <source>
        <dbReference type="RuleBase" id="RU004386"/>
    </source>
</evidence>
<evidence type="ECO:0000256" key="5">
    <source>
        <dbReference type="ARBA" id="ARBA00022438"/>
    </source>
</evidence>
<dbReference type="InterPro" id="IPR023358">
    <property type="entry name" value="Peptidase_M18_dom2"/>
</dbReference>
<evidence type="ECO:0000256" key="4">
    <source>
        <dbReference type="ARBA" id="ARBA00011965"/>
    </source>
</evidence>
<name>A0A9W7Y0K1_9FUNG</name>
<protein>
    <recommendedName>
        <fullName evidence="4">aspartyl aminopeptidase</fullName>
        <ecNumber evidence="4">3.4.11.21</ecNumber>
    </recommendedName>
</protein>
<proteinExistence type="inferred from homology"/>
<dbReference type="NCBIfam" id="NF002759">
    <property type="entry name" value="PRK02813.1"/>
    <property type="match status" value="1"/>
</dbReference>
<reference evidence="12" key="1">
    <citation type="submission" date="2022-07" db="EMBL/GenBank/DDBJ databases">
        <title>Phylogenomic reconstructions and comparative analyses of Kickxellomycotina fungi.</title>
        <authorList>
            <person name="Reynolds N.K."/>
            <person name="Stajich J.E."/>
            <person name="Barry K."/>
            <person name="Grigoriev I.V."/>
            <person name="Crous P."/>
            <person name="Smith M.E."/>
        </authorList>
    </citation>
    <scope>NUCLEOTIDE SEQUENCE</scope>
    <source>
        <strain evidence="12">NBRC 32514</strain>
    </source>
</reference>
<dbReference type="GO" id="GO:0006508">
    <property type="term" value="P:proteolysis"/>
    <property type="evidence" value="ECO:0007669"/>
    <property type="project" value="UniProtKB-KW"/>
</dbReference>
<dbReference type="EC" id="3.4.11.21" evidence="4"/>
<dbReference type="CDD" id="cd05658">
    <property type="entry name" value="M18_DAP"/>
    <property type="match status" value="1"/>
</dbReference>
<dbReference type="GO" id="GO:0008270">
    <property type="term" value="F:zinc ion binding"/>
    <property type="evidence" value="ECO:0007669"/>
    <property type="project" value="InterPro"/>
</dbReference>
<dbReference type="SUPFAM" id="SSF101821">
    <property type="entry name" value="Aminopeptidase/glucanase lid domain"/>
    <property type="match status" value="1"/>
</dbReference>
<dbReference type="InterPro" id="IPR001948">
    <property type="entry name" value="Peptidase_M18"/>
</dbReference>
<comment type="similarity">
    <text evidence="3 11">Belongs to the peptidase M18 family.</text>
</comment>
<sequence length="480" mass="51704">MSSLTKAHLQRQAEQLVDFVNKSPSPFHCVDVCRNWLRGAQFTELKEKQSWQGAIKPNGRYFFTRNGSSIVAFAVGGNFRPGNGLSIVAAHTDSPCFKLKPVSKKTSNGFLQVGVQVYGGGLWHTWFDRDLSVAGRVMVRDGSGGYAHRLVAIEEPIMRIPSLAIHLDRTVGETFKFNKEVHLTPILATVAKALNGGKSSGSGSGDAKSAGGDDDGEAHHPILLERIAKELSIEVADISDFELCLYDTQKAVIGGICNEFIYSGRLDNLNSSYCAMEGLVNSLGGKSAASEDTHVRMVALFDNEEVGSTSAYGANSSLIESAIRRIQASMAGGSATSFEEAVANSFMISSDVTHAVHPNYADKHEQNHRPELQKGPSIKVNANQRYATTSVTSTILKDIAGRHGVPLQEFVVRNDSPCGSTIGPMLSAQLGLRTVDIGNPLLSMHSIREVCGTDDVGLSVDLFEHFFAEFAALDAKISVD</sequence>
<dbReference type="GO" id="GO:0008237">
    <property type="term" value="F:metallopeptidase activity"/>
    <property type="evidence" value="ECO:0007669"/>
    <property type="project" value="UniProtKB-KW"/>
</dbReference>
<evidence type="ECO:0000256" key="6">
    <source>
        <dbReference type="ARBA" id="ARBA00022670"/>
    </source>
</evidence>
<dbReference type="PANTHER" id="PTHR28570:SF3">
    <property type="entry name" value="ASPARTYL AMINOPEPTIDASE"/>
    <property type="match status" value="1"/>
</dbReference>
<evidence type="ECO:0000313" key="13">
    <source>
        <dbReference type="Proteomes" id="UP001149813"/>
    </source>
</evidence>
<evidence type="ECO:0000256" key="2">
    <source>
        <dbReference type="ARBA" id="ARBA00001947"/>
    </source>
</evidence>
<comment type="catalytic activity">
    <reaction evidence="1">
        <text>Release of an N-terminal aspartate or glutamate from a peptide, with a preference for aspartate.</text>
        <dbReference type="EC" id="3.4.11.21"/>
    </reaction>
</comment>
<keyword evidence="10 11" id="KW-0482">Metalloprotease</keyword>
<dbReference type="EMBL" id="JANBOJ010000110">
    <property type="protein sequence ID" value="KAJ1722465.1"/>
    <property type="molecule type" value="Genomic_DNA"/>
</dbReference>
<evidence type="ECO:0000256" key="3">
    <source>
        <dbReference type="ARBA" id="ARBA00008290"/>
    </source>
</evidence>
<evidence type="ECO:0000256" key="1">
    <source>
        <dbReference type="ARBA" id="ARBA00001335"/>
    </source>
</evidence>
<dbReference type="PRINTS" id="PR00932">
    <property type="entry name" value="AMINO1PTASE"/>
</dbReference>
<dbReference type="Proteomes" id="UP001149813">
    <property type="component" value="Unassembled WGS sequence"/>
</dbReference>
<evidence type="ECO:0000256" key="10">
    <source>
        <dbReference type="ARBA" id="ARBA00023049"/>
    </source>
</evidence>
<comment type="caution">
    <text evidence="12">The sequence shown here is derived from an EMBL/GenBank/DDBJ whole genome shotgun (WGS) entry which is preliminary data.</text>
</comment>
<dbReference type="Gene3D" id="3.40.630.10">
    <property type="entry name" value="Zn peptidases"/>
    <property type="match status" value="1"/>
</dbReference>
<evidence type="ECO:0000313" key="12">
    <source>
        <dbReference type="EMBL" id="KAJ1722465.1"/>
    </source>
</evidence>